<proteinExistence type="inferred from homology"/>
<gene>
    <name evidence="4" type="ORF">G3446_24305</name>
</gene>
<evidence type="ECO:0000256" key="1">
    <source>
        <dbReference type="ARBA" id="ARBA00009964"/>
    </source>
</evidence>
<dbReference type="GO" id="GO:0004803">
    <property type="term" value="F:transposase activity"/>
    <property type="evidence" value="ECO:0007669"/>
    <property type="project" value="InterPro"/>
</dbReference>
<evidence type="ECO:0000313" key="5">
    <source>
        <dbReference type="Proteomes" id="UP000483379"/>
    </source>
</evidence>
<protein>
    <submittedName>
        <fullName evidence="4">IS3 family transposase</fullName>
    </submittedName>
</protein>
<dbReference type="Pfam" id="PF00665">
    <property type="entry name" value="rve"/>
    <property type="match status" value="1"/>
</dbReference>
<keyword evidence="2" id="KW-0175">Coiled coil</keyword>
<name>A0A6M0K585_9GAMM</name>
<reference evidence="4 5" key="1">
    <citation type="submission" date="2020-02" db="EMBL/GenBank/DDBJ databases">
        <title>Genome sequences of Thiorhodococcus mannitoliphagus and Thiorhodococcus minor, purple sulfur photosynthetic bacteria in the gammaproteobacterial family, Chromatiaceae.</title>
        <authorList>
            <person name="Aviles F.A."/>
            <person name="Meyer T.E."/>
            <person name="Kyndt J.A."/>
        </authorList>
    </citation>
    <scope>NUCLEOTIDE SEQUENCE [LARGE SCALE GENOMIC DNA]</scope>
    <source>
        <strain evidence="4 5">DSM 11518</strain>
    </source>
</reference>
<dbReference type="AlphaFoldDB" id="A0A6M0K585"/>
<feature type="domain" description="Integrase catalytic" evidence="3">
    <location>
        <begin position="287"/>
        <end position="453"/>
    </location>
</feature>
<comment type="caution">
    <text evidence="4">The sequence shown here is derived from an EMBL/GenBank/DDBJ whole genome shotgun (WGS) entry which is preliminary data.</text>
</comment>
<dbReference type="NCBIfam" id="NF033516">
    <property type="entry name" value="transpos_IS3"/>
    <property type="match status" value="1"/>
</dbReference>
<accession>A0A6M0K585</accession>
<dbReference type="GO" id="GO:0015074">
    <property type="term" value="P:DNA integration"/>
    <property type="evidence" value="ECO:0007669"/>
    <property type="project" value="InterPro"/>
</dbReference>
<dbReference type="PROSITE" id="PS50994">
    <property type="entry name" value="INTEGRASE"/>
    <property type="match status" value="1"/>
</dbReference>
<sequence>MSTTYSPELKASLIAKMLPPQSVSVRDLARETQIPKDTLYSWRSRALKARQGTQEHLSGGHAERSSGEKFAIVVETASLDDTQLSAYCRRLGLYAHEIAAWRAACEQANGAASAPVDRTQVRADQQRLKALEQELARKEKALAEAAALLVLPKKSPPLAGRRGRLIDVEQRRAVSTWIEEACAAGARLKPACEVVGLSVRTLQRWRGEDGIQDDARAAAAQGRTPANRLSEAERSTILEVCNGPEFADCPPSQIVPALADQGRYIASEASFYRVLRAPSHRRPEPVAATAPNQLWSWDITYLATTLKGSFFYLYLILDVFSRKIVGWEVFAEESSTHAAALFEQAHRREGVDPRTLTLHSDNGAPMKGATMLATLQRLGVAPSFSRPGVSNDNPYSEALFKTLKYQPTFPSQPFEDLGQAHTWVAGFVDWYNEHHRHSALKFVTPGQRHRGEDQRILLERSRLYETARAQHPERWSGATRNWQPDTVVLLNPGKGTPKKEVEILHNDT</sequence>
<dbReference type="PANTHER" id="PTHR46889:SF4">
    <property type="entry name" value="TRANSPOSASE INSO FOR INSERTION SEQUENCE ELEMENT IS911B-RELATED"/>
    <property type="match status" value="1"/>
</dbReference>
<dbReference type="RefSeq" id="WP_164456191.1">
    <property type="nucleotide sequence ID" value="NZ_JAAIJQ010000126.1"/>
</dbReference>
<dbReference type="EMBL" id="JAAIJQ010000126">
    <property type="protein sequence ID" value="NEV64946.1"/>
    <property type="molecule type" value="Genomic_DNA"/>
</dbReference>
<organism evidence="4 5">
    <name type="scientific">Thiorhodococcus minor</name>
    <dbReference type="NCBI Taxonomy" id="57489"/>
    <lineage>
        <taxon>Bacteria</taxon>
        <taxon>Pseudomonadati</taxon>
        <taxon>Pseudomonadota</taxon>
        <taxon>Gammaproteobacteria</taxon>
        <taxon>Chromatiales</taxon>
        <taxon>Chromatiaceae</taxon>
        <taxon>Thiorhodococcus</taxon>
    </lineage>
</organism>
<feature type="coiled-coil region" evidence="2">
    <location>
        <begin position="121"/>
        <end position="148"/>
    </location>
</feature>
<dbReference type="InterPro" id="IPR002514">
    <property type="entry name" value="Transposase_8"/>
</dbReference>
<dbReference type="Proteomes" id="UP000483379">
    <property type="component" value="Unassembled WGS sequence"/>
</dbReference>
<evidence type="ECO:0000259" key="3">
    <source>
        <dbReference type="PROSITE" id="PS50994"/>
    </source>
</evidence>
<dbReference type="InterPro" id="IPR050900">
    <property type="entry name" value="Transposase_IS3/IS150/IS904"/>
</dbReference>
<dbReference type="SUPFAM" id="SSF46689">
    <property type="entry name" value="Homeodomain-like"/>
    <property type="match status" value="1"/>
</dbReference>
<evidence type="ECO:0000313" key="4">
    <source>
        <dbReference type="EMBL" id="NEV64946.1"/>
    </source>
</evidence>
<dbReference type="GO" id="GO:0006313">
    <property type="term" value="P:DNA transposition"/>
    <property type="evidence" value="ECO:0007669"/>
    <property type="project" value="InterPro"/>
</dbReference>
<dbReference type="InterPro" id="IPR048020">
    <property type="entry name" value="Transpos_IS3"/>
</dbReference>
<dbReference type="InterPro" id="IPR009057">
    <property type="entry name" value="Homeodomain-like_sf"/>
</dbReference>
<keyword evidence="5" id="KW-1185">Reference proteome</keyword>
<dbReference type="InterPro" id="IPR036397">
    <property type="entry name" value="RNaseH_sf"/>
</dbReference>
<comment type="similarity">
    <text evidence="1">Belongs to the transposase 8 family.</text>
</comment>
<dbReference type="Pfam" id="PF01527">
    <property type="entry name" value="HTH_Tnp_1"/>
    <property type="match status" value="1"/>
</dbReference>
<dbReference type="PANTHER" id="PTHR46889">
    <property type="entry name" value="TRANSPOSASE INSF FOR INSERTION SEQUENCE IS3B-RELATED"/>
    <property type="match status" value="1"/>
</dbReference>
<dbReference type="Gene3D" id="3.30.420.10">
    <property type="entry name" value="Ribonuclease H-like superfamily/Ribonuclease H"/>
    <property type="match status" value="1"/>
</dbReference>
<dbReference type="SUPFAM" id="SSF53098">
    <property type="entry name" value="Ribonuclease H-like"/>
    <property type="match status" value="1"/>
</dbReference>
<dbReference type="InterPro" id="IPR012337">
    <property type="entry name" value="RNaseH-like_sf"/>
</dbReference>
<evidence type="ECO:0000256" key="2">
    <source>
        <dbReference type="SAM" id="Coils"/>
    </source>
</evidence>
<dbReference type="GO" id="GO:0003677">
    <property type="term" value="F:DNA binding"/>
    <property type="evidence" value="ECO:0007669"/>
    <property type="project" value="InterPro"/>
</dbReference>
<dbReference type="InterPro" id="IPR001584">
    <property type="entry name" value="Integrase_cat-core"/>
</dbReference>